<dbReference type="Proteomes" id="UP000789342">
    <property type="component" value="Unassembled WGS sequence"/>
</dbReference>
<dbReference type="InterPro" id="IPR016024">
    <property type="entry name" value="ARM-type_fold"/>
</dbReference>
<dbReference type="PANTHER" id="PTHR12596:SF2">
    <property type="entry name" value="EXPORTIN-7 ISOFORM X1"/>
    <property type="match status" value="1"/>
</dbReference>
<evidence type="ECO:0000256" key="2">
    <source>
        <dbReference type="ARBA" id="ARBA00004496"/>
    </source>
</evidence>
<comment type="similarity">
    <text evidence="3">Belongs to the exportin family.</text>
</comment>
<feature type="non-terminal residue" evidence="9">
    <location>
        <position position="542"/>
    </location>
</feature>
<keyword evidence="10" id="KW-1185">Reference proteome</keyword>
<comment type="subcellular location">
    <subcellularLocation>
        <location evidence="2">Cytoplasm</location>
    </subcellularLocation>
    <subcellularLocation>
        <location evidence="1">Nucleus</location>
    </subcellularLocation>
</comment>
<dbReference type="GO" id="GO:0006611">
    <property type="term" value="P:protein export from nucleus"/>
    <property type="evidence" value="ECO:0007669"/>
    <property type="project" value="TreeGrafter"/>
</dbReference>
<feature type="domain" description="Exportin-7/Ran-binding protein 17 TPR repeats" evidence="8">
    <location>
        <begin position="467"/>
        <end position="541"/>
    </location>
</feature>
<dbReference type="EMBL" id="CAJVPV010023287">
    <property type="protein sequence ID" value="CAG8723361.1"/>
    <property type="molecule type" value="Genomic_DNA"/>
</dbReference>
<evidence type="ECO:0000256" key="6">
    <source>
        <dbReference type="ARBA" id="ARBA00022927"/>
    </source>
</evidence>
<dbReference type="InterPro" id="IPR011989">
    <property type="entry name" value="ARM-like"/>
</dbReference>
<evidence type="ECO:0000259" key="8">
    <source>
        <dbReference type="Pfam" id="PF25795"/>
    </source>
</evidence>
<dbReference type="InterPro" id="IPR044189">
    <property type="entry name" value="XPO4/7-like"/>
</dbReference>
<dbReference type="GO" id="GO:0005049">
    <property type="term" value="F:nuclear export signal receptor activity"/>
    <property type="evidence" value="ECO:0007669"/>
    <property type="project" value="InterPro"/>
</dbReference>
<sequence length="542" mass="61471">QETITSLNDEWTARSKYIIPGNIMSSDTRVAQNGYISLYRRWTELYSPKSPEQRANAEQLLDAAFPTFSETSTTRVNGTVSPLGVKIQTPVESSLYCRLLLDNSASPFAQMFATTRLKSLVLDHYSMFSMTEKIELRNYVLTYMAQHPDFQPFVLSSLAQLFATITKVGWFESEEFKNVPNDLSNFLQSTVHHMIVGLQILAIVVSEMNQSSTRNLTRQRKTAVGFRDTALLDIFRMGLVVLRQLLNEDIMFANELQEHKTKEYCLILLRNCLAFDFIGTTIDESGEDAGSIQVTSSWRSTIEDPSFIRTLFEAYKRFQPPHSSQVMEVLVQASSIRRSLFSEEERSKYLHSLMQGISEILLSSIGLSDLNNYHEFCRLLARFRSTYQWSEISEKPGYNEWIDLAAEFSVKGLNNWQLVPNSVQYLLTFWSKMLSSAGSSRPGLSNKLELIASKLTRTFITSKIESVESIIDGAVDDPLENEDAVVADLEMFASIARCNYEDANQAIVNAFNPIAQQYQALLQQITAGVIQDFTQNLEVIES</sequence>
<comment type="caution">
    <text evidence="9">The sequence shown here is derived from an EMBL/GenBank/DDBJ whole genome shotgun (WGS) entry which is preliminary data.</text>
</comment>
<dbReference type="Gene3D" id="1.25.10.10">
    <property type="entry name" value="Leucine-rich Repeat Variant"/>
    <property type="match status" value="1"/>
</dbReference>
<dbReference type="GO" id="GO:0005643">
    <property type="term" value="C:nuclear pore"/>
    <property type="evidence" value="ECO:0007669"/>
    <property type="project" value="TreeGrafter"/>
</dbReference>
<organism evidence="9 10">
    <name type="scientific">Acaulospora morrowiae</name>
    <dbReference type="NCBI Taxonomy" id="94023"/>
    <lineage>
        <taxon>Eukaryota</taxon>
        <taxon>Fungi</taxon>
        <taxon>Fungi incertae sedis</taxon>
        <taxon>Mucoromycota</taxon>
        <taxon>Glomeromycotina</taxon>
        <taxon>Glomeromycetes</taxon>
        <taxon>Diversisporales</taxon>
        <taxon>Acaulosporaceae</taxon>
        <taxon>Acaulospora</taxon>
    </lineage>
</organism>
<evidence type="ECO:0000256" key="7">
    <source>
        <dbReference type="ARBA" id="ARBA00023242"/>
    </source>
</evidence>
<keyword evidence="4" id="KW-0813">Transport</keyword>
<evidence type="ECO:0000313" key="10">
    <source>
        <dbReference type="Proteomes" id="UP000789342"/>
    </source>
</evidence>
<gene>
    <name evidence="9" type="ORF">AMORRO_LOCUS13487</name>
</gene>
<evidence type="ECO:0000256" key="1">
    <source>
        <dbReference type="ARBA" id="ARBA00004123"/>
    </source>
</evidence>
<dbReference type="AlphaFoldDB" id="A0A9N9I6V0"/>
<dbReference type="Pfam" id="PF25795">
    <property type="entry name" value="TPR_XPO7"/>
    <property type="match status" value="1"/>
</dbReference>
<name>A0A9N9I6V0_9GLOM</name>
<dbReference type="InterPro" id="IPR057947">
    <property type="entry name" value="TPR_XPO7/RBP17"/>
</dbReference>
<dbReference type="GO" id="GO:0005737">
    <property type="term" value="C:cytoplasm"/>
    <property type="evidence" value="ECO:0007669"/>
    <property type="project" value="UniProtKB-SubCell"/>
</dbReference>
<evidence type="ECO:0000256" key="3">
    <source>
        <dbReference type="ARBA" id="ARBA00009466"/>
    </source>
</evidence>
<feature type="non-terminal residue" evidence="9">
    <location>
        <position position="1"/>
    </location>
</feature>
<evidence type="ECO:0000256" key="5">
    <source>
        <dbReference type="ARBA" id="ARBA00022490"/>
    </source>
</evidence>
<accession>A0A9N9I6V0</accession>
<keyword evidence="5" id="KW-0963">Cytoplasm</keyword>
<keyword evidence="7" id="KW-0539">Nucleus</keyword>
<proteinExistence type="inferred from homology"/>
<protein>
    <submittedName>
        <fullName evidence="9">12142_t:CDS:1</fullName>
    </submittedName>
</protein>
<keyword evidence="6" id="KW-0653">Protein transport</keyword>
<evidence type="ECO:0000256" key="4">
    <source>
        <dbReference type="ARBA" id="ARBA00022448"/>
    </source>
</evidence>
<reference evidence="9" key="1">
    <citation type="submission" date="2021-06" db="EMBL/GenBank/DDBJ databases">
        <authorList>
            <person name="Kallberg Y."/>
            <person name="Tangrot J."/>
            <person name="Rosling A."/>
        </authorList>
    </citation>
    <scope>NUCLEOTIDE SEQUENCE</scope>
    <source>
        <strain evidence="9">CL551</strain>
    </source>
</reference>
<dbReference type="SUPFAM" id="SSF48371">
    <property type="entry name" value="ARM repeat"/>
    <property type="match status" value="1"/>
</dbReference>
<evidence type="ECO:0000313" key="9">
    <source>
        <dbReference type="EMBL" id="CAG8723361.1"/>
    </source>
</evidence>
<dbReference type="OrthoDB" id="244158at2759"/>
<dbReference type="PANTHER" id="PTHR12596">
    <property type="entry name" value="EXPORTIN 4,7-RELATED"/>
    <property type="match status" value="1"/>
</dbReference>